<gene>
    <name evidence="1" type="ORF">L6164_017099</name>
</gene>
<dbReference type="EMBL" id="CM039432">
    <property type="protein sequence ID" value="KAI4332168.1"/>
    <property type="molecule type" value="Genomic_DNA"/>
</dbReference>
<organism evidence="1 2">
    <name type="scientific">Bauhinia variegata</name>
    <name type="common">Purple orchid tree</name>
    <name type="synonym">Phanera variegata</name>
    <dbReference type="NCBI Taxonomy" id="167791"/>
    <lineage>
        <taxon>Eukaryota</taxon>
        <taxon>Viridiplantae</taxon>
        <taxon>Streptophyta</taxon>
        <taxon>Embryophyta</taxon>
        <taxon>Tracheophyta</taxon>
        <taxon>Spermatophyta</taxon>
        <taxon>Magnoliopsida</taxon>
        <taxon>eudicotyledons</taxon>
        <taxon>Gunneridae</taxon>
        <taxon>Pentapetalae</taxon>
        <taxon>rosids</taxon>
        <taxon>fabids</taxon>
        <taxon>Fabales</taxon>
        <taxon>Fabaceae</taxon>
        <taxon>Cercidoideae</taxon>
        <taxon>Cercideae</taxon>
        <taxon>Bauhiniinae</taxon>
        <taxon>Bauhinia</taxon>
    </lineage>
</organism>
<accession>A0ACB9N714</accession>
<name>A0ACB9N714_BAUVA</name>
<evidence type="ECO:0000313" key="1">
    <source>
        <dbReference type="EMBL" id="KAI4332168.1"/>
    </source>
</evidence>
<protein>
    <submittedName>
        <fullName evidence="1">Uncharacterized protein</fullName>
    </submittedName>
</protein>
<proteinExistence type="predicted"/>
<comment type="caution">
    <text evidence="1">The sequence shown here is derived from an EMBL/GenBank/DDBJ whole genome shotgun (WGS) entry which is preliminary data.</text>
</comment>
<evidence type="ECO:0000313" key="2">
    <source>
        <dbReference type="Proteomes" id="UP000828941"/>
    </source>
</evidence>
<reference evidence="1 2" key="1">
    <citation type="journal article" date="2022" name="DNA Res.">
        <title>Chromosomal-level genome assembly of the orchid tree Bauhinia variegata (Leguminosae; Cercidoideae) supports the allotetraploid origin hypothesis of Bauhinia.</title>
        <authorList>
            <person name="Zhong Y."/>
            <person name="Chen Y."/>
            <person name="Zheng D."/>
            <person name="Pang J."/>
            <person name="Liu Y."/>
            <person name="Luo S."/>
            <person name="Meng S."/>
            <person name="Qian L."/>
            <person name="Wei D."/>
            <person name="Dai S."/>
            <person name="Zhou R."/>
        </authorList>
    </citation>
    <scope>NUCLEOTIDE SEQUENCE [LARGE SCALE GENOMIC DNA]</scope>
    <source>
        <strain evidence="1">BV-YZ2020</strain>
    </source>
</reference>
<keyword evidence="2" id="KW-1185">Reference proteome</keyword>
<sequence length="68" mass="7949">MKFLKYLGRCLRLEKELRLHFPLPHLFSCFAGYSLNFPSQVVSLERAWTISWSKEESRSCEGKETPGL</sequence>
<dbReference type="Proteomes" id="UP000828941">
    <property type="component" value="Chromosome 7"/>
</dbReference>